<dbReference type="PANTHER" id="PTHR12604:SF2">
    <property type="entry name" value="X-RAY REPAIR CROSS-COMPLEMENTING PROTEIN 6"/>
    <property type="match status" value="1"/>
</dbReference>
<evidence type="ECO:0000259" key="36">
    <source>
        <dbReference type="PROSITE" id="PS50800"/>
    </source>
</evidence>
<evidence type="ECO:0000256" key="6">
    <source>
        <dbReference type="ARBA" id="ARBA00022481"/>
    </source>
</evidence>
<dbReference type="InterPro" id="IPR036361">
    <property type="entry name" value="SAP_dom_sf"/>
</dbReference>
<dbReference type="GO" id="GO:0045087">
    <property type="term" value="P:innate immune response"/>
    <property type="evidence" value="ECO:0007669"/>
    <property type="project" value="UniProtKB-KW"/>
</dbReference>
<evidence type="ECO:0000256" key="26">
    <source>
        <dbReference type="ARBA" id="ARBA00023239"/>
    </source>
</evidence>
<keyword evidence="17" id="KW-0832">Ubl conjugation</keyword>
<dbReference type="NCBIfam" id="TIGR00578">
    <property type="entry name" value="ku70"/>
    <property type="match status" value="2"/>
</dbReference>
<dbReference type="InterPro" id="IPR006165">
    <property type="entry name" value="Ku70"/>
</dbReference>
<keyword evidence="11" id="KW-0547">Nucleotide-binding</keyword>
<evidence type="ECO:0000256" key="15">
    <source>
        <dbReference type="ARBA" id="ARBA00022806"/>
    </source>
</evidence>
<dbReference type="SUPFAM" id="SSF100939">
    <property type="entry name" value="SPOC domain-like"/>
    <property type="match status" value="2"/>
</dbReference>
<evidence type="ECO:0000256" key="30">
    <source>
        <dbReference type="ARBA" id="ARBA00079373"/>
    </source>
</evidence>
<evidence type="ECO:0000256" key="5">
    <source>
        <dbReference type="ARBA" id="ARBA00022454"/>
    </source>
</evidence>
<evidence type="ECO:0000256" key="9">
    <source>
        <dbReference type="ARBA" id="ARBA00022553"/>
    </source>
</evidence>
<dbReference type="GO" id="GO:0016829">
    <property type="term" value="F:lyase activity"/>
    <property type="evidence" value="ECO:0007669"/>
    <property type="project" value="UniProtKB-KW"/>
</dbReference>
<evidence type="ECO:0000256" key="20">
    <source>
        <dbReference type="ARBA" id="ARBA00023015"/>
    </source>
</evidence>
<protein>
    <recommendedName>
        <fullName evidence="29">X-ray repair cross-complementing protein 6</fullName>
    </recommendedName>
    <alternativeName>
        <fullName evidence="33">5'-deoxyribose-5-phosphate lyase Ku70</fullName>
    </alternativeName>
    <alternativeName>
        <fullName evidence="32">ATP-dependent DNA helicase 2 subunit 1</fullName>
    </alternativeName>
    <alternativeName>
        <fullName evidence="30">ATP-dependent DNA helicase II 70 kDa subunit</fullName>
    </alternativeName>
    <alternativeName>
        <fullName evidence="34">CTC box-binding factor 75 kDa subunit</fullName>
    </alternativeName>
    <alternativeName>
        <fullName evidence="31">DNA repair protein XRCC6</fullName>
    </alternativeName>
</protein>
<dbReference type="GO" id="GO:0003690">
    <property type="term" value="F:double-stranded DNA binding"/>
    <property type="evidence" value="ECO:0007669"/>
    <property type="project" value="TreeGrafter"/>
</dbReference>
<keyword evidence="7" id="KW-0963">Cytoplasm</keyword>
<dbReference type="GO" id="GO:0003678">
    <property type="term" value="F:DNA helicase activity"/>
    <property type="evidence" value="ECO:0007669"/>
    <property type="project" value="InterPro"/>
</dbReference>
<evidence type="ECO:0000313" key="37">
    <source>
        <dbReference type="EMBL" id="KAH0505475.1"/>
    </source>
</evidence>
<dbReference type="FunFam" id="4.10.970.10:FF:000001">
    <property type="entry name" value="X-ray repair cross-complementing protein 6 isoform X1"/>
    <property type="match status" value="1"/>
</dbReference>
<evidence type="ECO:0000256" key="7">
    <source>
        <dbReference type="ARBA" id="ARBA00022490"/>
    </source>
</evidence>
<name>A0A8J6G726_MICOH</name>
<keyword evidence="28" id="KW-0511">Multifunctional enzyme</keyword>
<gene>
    <name evidence="37" type="ORF">LTLLF_178450</name>
</gene>
<dbReference type="AlphaFoldDB" id="A0A8J6G726"/>
<comment type="similarity">
    <text evidence="4">Belongs to the ku70 family.</text>
</comment>
<dbReference type="InterPro" id="IPR005160">
    <property type="entry name" value="Ku_C"/>
</dbReference>
<feature type="non-terminal residue" evidence="37">
    <location>
        <position position="1"/>
    </location>
</feature>
<dbReference type="PROSITE" id="PS50800">
    <property type="entry name" value="SAP"/>
    <property type="match status" value="1"/>
</dbReference>
<keyword evidence="9" id="KW-0597">Phosphoprotein</keyword>
<dbReference type="InterPro" id="IPR003034">
    <property type="entry name" value="SAP_dom"/>
</dbReference>
<dbReference type="GO" id="GO:0005694">
    <property type="term" value="C:chromosome"/>
    <property type="evidence" value="ECO:0007669"/>
    <property type="project" value="UniProtKB-SubCell"/>
</dbReference>
<dbReference type="Proteomes" id="UP000710432">
    <property type="component" value="Unassembled WGS sequence"/>
</dbReference>
<keyword evidence="26" id="KW-0456">Lyase</keyword>
<comment type="caution">
    <text evidence="37">The sequence shown here is derived from an EMBL/GenBank/DDBJ whole genome shotgun (WGS) entry which is preliminary data.</text>
</comment>
<dbReference type="GO" id="GO:0006310">
    <property type="term" value="P:DNA recombination"/>
    <property type="evidence" value="ECO:0007669"/>
    <property type="project" value="UniProtKB-KW"/>
</dbReference>
<dbReference type="CDD" id="cd00788">
    <property type="entry name" value="KU70"/>
    <property type="match status" value="1"/>
</dbReference>
<accession>A0A8J6G726</accession>
<keyword evidence="18" id="KW-0391">Immunity</keyword>
<keyword evidence="22" id="KW-0010">Activator</keyword>
<evidence type="ECO:0000256" key="12">
    <source>
        <dbReference type="ARBA" id="ARBA00022763"/>
    </source>
</evidence>
<organism evidence="37 38">
    <name type="scientific">Microtus ochrogaster</name>
    <name type="common">Prairie vole</name>
    <dbReference type="NCBI Taxonomy" id="79684"/>
    <lineage>
        <taxon>Eukaryota</taxon>
        <taxon>Metazoa</taxon>
        <taxon>Chordata</taxon>
        <taxon>Craniata</taxon>
        <taxon>Vertebrata</taxon>
        <taxon>Euteleostomi</taxon>
        <taxon>Mammalia</taxon>
        <taxon>Eutheria</taxon>
        <taxon>Euarchontoglires</taxon>
        <taxon>Glires</taxon>
        <taxon>Rodentia</taxon>
        <taxon>Myomorpha</taxon>
        <taxon>Muroidea</taxon>
        <taxon>Cricetidae</taxon>
        <taxon>Arvicolinae</taxon>
        <taxon>Microtus</taxon>
    </lineage>
</organism>
<dbReference type="CDD" id="cd01458">
    <property type="entry name" value="vWA_ku"/>
    <property type="match status" value="1"/>
</dbReference>
<keyword evidence="10" id="KW-0399">Innate immunity</keyword>
<dbReference type="Gene3D" id="1.10.1600.10">
    <property type="match status" value="2"/>
</dbReference>
<dbReference type="Gene3D" id="2.40.290.10">
    <property type="match status" value="1"/>
</dbReference>
<evidence type="ECO:0000256" key="22">
    <source>
        <dbReference type="ARBA" id="ARBA00023159"/>
    </source>
</evidence>
<evidence type="ECO:0000256" key="25">
    <source>
        <dbReference type="ARBA" id="ARBA00023204"/>
    </source>
</evidence>
<keyword evidence="6" id="KW-0488">Methylation</keyword>
<dbReference type="GO" id="GO:0043564">
    <property type="term" value="C:Ku70:Ku80 complex"/>
    <property type="evidence" value="ECO:0007669"/>
    <property type="project" value="InterPro"/>
</dbReference>
<evidence type="ECO:0000256" key="23">
    <source>
        <dbReference type="ARBA" id="ARBA00023163"/>
    </source>
</evidence>
<dbReference type="FunFam" id="2.40.290.10:FF:000010">
    <property type="entry name" value="X-ray repair cross-complementing protein 6"/>
    <property type="match status" value="1"/>
</dbReference>
<keyword evidence="13" id="KW-0013">ADP-ribosylation</keyword>
<proteinExistence type="inferred from homology"/>
<dbReference type="GO" id="GO:0016787">
    <property type="term" value="F:hydrolase activity"/>
    <property type="evidence" value="ECO:0007669"/>
    <property type="project" value="UniProtKB-KW"/>
</dbReference>
<keyword evidence="20" id="KW-0805">Transcription regulation</keyword>
<dbReference type="Pfam" id="PF03730">
    <property type="entry name" value="Ku_C"/>
    <property type="match status" value="1"/>
</dbReference>
<dbReference type="InterPro" id="IPR047087">
    <property type="entry name" value="KU70_core_dom"/>
</dbReference>
<dbReference type="Pfam" id="PF02735">
    <property type="entry name" value="Ku"/>
    <property type="match status" value="1"/>
</dbReference>
<keyword evidence="24" id="KW-0233">DNA recombination</keyword>
<dbReference type="SMART" id="SM00513">
    <property type="entry name" value="SAP"/>
    <property type="match status" value="1"/>
</dbReference>
<dbReference type="GO" id="GO:0000723">
    <property type="term" value="P:telomere maintenance"/>
    <property type="evidence" value="ECO:0007669"/>
    <property type="project" value="InterPro"/>
</dbReference>
<evidence type="ECO:0000256" key="11">
    <source>
        <dbReference type="ARBA" id="ARBA00022741"/>
    </source>
</evidence>
<evidence type="ECO:0000256" key="16">
    <source>
        <dbReference type="ARBA" id="ARBA00022840"/>
    </source>
</evidence>
<dbReference type="GO" id="GO:0005524">
    <property type="term" value="F:ATP binding"/>
    <property type="evidence" value="ECO:0007669"/>
    <property type="project" value="UniProtKB-KW"/>
</dbReference>
<sequence>EYKYSGRDSLIFLVDASRAMFESQGEDEITPFDMTIQCIQSVYTSKIISSDRDLLGVVFYGTKKDKNSVNFKNIYVLQDLDNPGAKRVLELDQFKGQQGKKHFQDTIGHGSDYSLSEVLWVCANLFSDVQVKMSHKRVMLFTNEDDPHSNDSAKASRARTKAGDLRDTGILLDLMHLKKRGGFDISLFYRDIISIAEGEDLGVHFEESSKLEDLLRKVRAKETRKRVLSRLKFKLGKDVALMVGVYNLVQKANKPFPVRLYRETNEPVKTKTRTFNVNTGSLLLPSDTKRSQTYGSRQIVLEKEETEELKRFDEPGLILMGFKPLVMLKKHHYLRPSLFVYPEESLVNGSSTLFSALLTKCLEKEVIAVCRYTPRKNVPPYFVALVPQEEELDDQNIQVTPAGFQLVFLPFADDKRKVPFTEKVMANPEQIDKMKAIVHKLRFTYSKRKFRTPKWLPGGCLSLAAPSSTPPGAGGGVCFQLVFLPFADDKRKVPFTEKVMANPEQIDKMKAIVHKLRFTYRSDSFENPVLQQHFRNLEALALDMMESEQVVDLTLPKVETMKKRLGSLVDEFKELVYPPGYDPESKTAKRKQDEGSPSKKIKVELSEEELKAHCAKGTLGKLTVPTLKEVCKAYGLKSGPKKQELLDALTRHFQK</sequence>
<dbReference type="InterPro" id="IPR036465">
    <property type="entry name" value="vWFA_dom_sf"/>
</dbReference>
<dbReference type="FunFam" id="1.10.1600.10:FF:000001">
    <property type="entry name" value="X-ray repair cross-complementing protein 6 isoform X2"/>
    <property type="match status" value="1"/>
</dbReference>
<evidence type="ECO:0000256" key="24">
    <source>
        <dbReference type="ARBA" id="ARBA00023172"/>
    </source>
</evidence>
<evidence type="ECO:0000256" key="8">
    <source>
        <dbReference type="ARBA" id="ARBA00022499"/>
    </source>
</evidence>
<dbReference type="FunFam" id="3.40.50.410:FF:000031">
    <property type="entry name" value="X-ray repair cross-complementing protein 6 isoform X1"/>
    <property type="match status" value="1"/>
</dbReference>
<feature type="active site" description="Schiff-base intermediate with DNA; for 5'-deoxyribose-5-phosphate lyase activity" evidence="35">
    <location>
        <position position="3"/>
    </location>
</feature>
<dbReference type="Gene3D" id="4.10.970.10">
    <property type="entry name" value="Ku70, bridge and pillars"/>
    <property type="match status" value="1"/>
</dbReference>
<keyword evidence="15" id="KW-0347">Helicase</keyword>
<evidence type="ECO:0000256" key="31">
    <source>
        <dbReference type="ARBA" id="ARBA00080458"/>
    </source>
</evidence>
<dbReference type="GO" id="GO:0006303">
    <property type="term" value="P:double-strand break repair via nonhomologous end joining"/>
    <property type="evidence" value="ECO:0007669"/>
    <property type="project" value="InterPro"/>
</dbReference>
<keyword evidence="8" id="KW-1017">Isopeptide bond</keyword>
<evidence type="ECO:0000256" key="14">
    <source>
        <dbReference type="ARBA" id="ARBA00022801"/>
    </source>
</evidence>
<dbReference type="Pfam" id="PF03731">
    <property type="entry name" value="Ku_N"/>
    <property type="match status" value="1"/>
</dbReference>
<comment type="subcellular location">
    <subcellularLocation>
        <location evidence="2">Chromosome</location>
    </subcellularLocation>
    <subcellularLocation>
        <location evidence="3">Cytoplasm</location>
    </subcellularLocation>
    <subcellularLocation>
        <location evidence="1">Nucleus</location>
    </subcellularLocation>
</comment>
<evidence type="ECO:0000256" key="1">
    <source>
        <dbReference type="ARBA" id="ARBA00004123"/>
    </source>
</evidence>
<reference evidence="37" key="1">
    <citation type="submission" date="2020-03" db="EMBL/GenBank/DDBJ databases">
        <title>Studies in the Genomics of Life Span.</title>
        <authorList>
            <person name="Glass D."/>
        </authorList>
    </citation>
    <scope>NUCLEOTIDE SEQUENCE</scope>
    <source>
        <strain evidence="37">LTLLF</strain>
        <tissue evidence="37">Muscle</tissue>
    </source>
</reference>
<dbReference type="InterPro" id="IPR006164">
    <property type="entry name" value="DNA_bd_Ku70/Ku80"/>
</dbReference>
<evidence type="ECO:0000256" key="29">
    <source>
        <dbReference type="ARBA" id="ARBA00071962"/>
    </source>
</evidence>
<evidence type="ECO:0000256" key="27">
    <source>
        <dbReference type="ARBA" id="ARBA00023242"/>
    </source>
</evidence>
<dbReference type="PANTHER" id="PTHR12604">
    <property type="entry name" value="KU AUTOANTIGEN DNA HELICASE"/>
    <property type="match status" value="1"/>
</dbReference>
<evidence type="ECO:0000256" key="4">
    <source>
        <dbReference type="ARBA" id="ARBA00005240"/>
    </source>
</evidence>
<keyword evidence="5" id="KW-0158">Chromosome</keyword>
<evidence type="ECO:0000256" key="13">
    <source>
        <dbReference type="ARBA" id="ARBA00022765"/>
    </source>
</evidence>
<evidence type="ECO:0000313" key="38">
    <source>
        <dbReference type="Proteomes" id="UP000710432"/>
    </source>
</evidence>
<dbReference type="SUPFAM" id="SSF53300">
    <property type="entry name" value="vWA-like"/>
    <property type="match status" value="1"/>
</dbReference>
<dbReference type="GO" id="GO:0005737">
    <property type="term" value="C:cytoplasm"/>
    <property type="evidence" value="ECO:0007669"/>
    <property type="project" value="UniProtKB-SubCell"/>
</dbReference>
<dbReference type="FunFam" id="1.10.720.30:FF:000007">
    <property type="entry name" value="X-ray repair cross complementing 6"/>
    <property type="match status" value="1"/>
</dbReference>
<dbReference type="SUPFAM" id="SSF68906">
    <property type="entry name" value="SAP domain"/>
    <property type="match status" value="1"/>
</dbReference>
<evidence type="ECO:0000256" key="3">
    <source>
        <dbReference type="ARBA" id="ARBA00004496"/>
    </source>
</evidence>
<evidence type="ECO:0000256" key="28">
    <source>
        <dbReference type="ARBA" id="ARBA00023268"/>
    </source>
</evidence>
<keyword evidence="27" id="KW-0539">Nucleus</keyword>
<dbReference type="Gene3D" id="3.40.50.410">
    <property type="entry name" value="von Willebrand factor, type A domain"/>
    <property type="match status" value="1"/>
</dbReference>
<evidence type="ECO:0000256" key="33">
    <source>
        <dbReference type="ARBA" id="ARBA00083699"/>
    </source>
</evidence>
<evidence type="ECO:0000256" key="35">
    <source>
        <dbReference type="PIRSR" id="PIRSR003033-1"/>
    </source>
</evidence>
<keyword evidence="23" id="KW-0804">Transcription</keyword>
<dbReference type="Gene3D" id="1.10.720.30">
    <property type="entry name" value="SAP domain"/>
    <property type="match status" value="1"/>
</dbReference>
<evidence type="ECO:0000256" key="34">
    <source>
        <dbReference type="ARBA" id="ARBA00083706"/>
    </source>
</evidence>
<dbReference type="GO" id="GO:0002684">
    <property type="term" value="P:positive regulation of immune system process"/>
    <property type="evidence" value="ECO:0007669"/>
    <property type="project" value="UniProtKB-ARBA"/>
</dbReference>
<dbReference type="GO" id="GO:0003684">
    <property type="term" value="F:damaged DNA binding"/>
    <property type="evidence" value="ECO:0007669"/>
    <property type="project" value="InterPro"/>
</dbReference>
<evidence type="ECO:0000256" key="18">
    <source>
        <dbReference type="ARBA" id="ARBA00022859"/>
    </source>
</evidence>
<evidence type="ECO:0000256" key="32">
    <source>
        <dbReference type="ARBA" id="ARBA00083456"/>
    </source>
</evidence>
<keyword evidence="14" id="KW-0378">Hydrolase</keyword>
<evidence type="ECO:0000256" key="2">
    <source>
        <dbReference type="ARBA" id="ARBA00004286"/>
    </source>
</evidence>
<dbReference type="PIRSF" id="PIRSF003033">
    <property type="entry name" value="Ku70"/>
    <property type="match status" value="1"/>
</dbReference>
<keyword evidence="16" id="KW-0067">ATP-binding</keyword>
<keyword evidence="12" id="KW-0227">DNA damage</keyword>
<dbReference type="GO" id="GO:0042162">
    <property type="term" value="F:telomeric DNA binding"/>
    <property type="evidence" value="ECO:0007669"/>
    <property type="project" value="InterPro"/>
</dbReference>
<evidence type="ECO:0000256" key="19">
    <source>
        <dbReference type="ARBA" id="ARBA00022990"/>
    </source>
</evidence>
<dbReference type="Pfam" id="PF02037">
    <property type="entry name" value="SAP"/>
    <property type="match status" value="1"/>
</dbReference>
<dbReference type="InterPro" id="IPR016194">
    <property type="entry name" value="SPOC-like_C_dom_sf"/>
</dbReference>
<keyword evidence="25" id="KW-0234">DNA repair</keyword>
<dbReference type="SMART" id="SM00559">
    <property type="entry name" value="Ku78"/>
    <property type="match status" value="1"/>
</dbReference>
<dbReference type="EMBL" id="JAATJU010024522">
    <property type="protein sequence ID" value="KAH0505475.1"/>
    <property type="molecule type" value="Genomic_DNA"/>
</dbReference>
<evidence type="ECO:0000256" key="10">
    <source>
        <dbReference type="ARBA" id="ARBA00022588"/>
    </source>
</evidence>
<keyword evidence="19" id="KW-0007">Acetylation</keyword>
<dbReference type="GO" id="GO:0010212">
    <property type="term" value="P:response to ionizing radiation"/>
    <property type="evidence" value="ECO:0007669"/>
    <property type="project" value="UniProtKB-ARBA"/>
</dbReference>
<dbReference type="InterPro" id="IPR027388">
    <property type="entry name" value="Ku70_bridge/pillars_dom_sf"/>
</dbReference>
<evidence type="ECO:0000256" key="21">
    <source>
        <dbReference type="ARBA" id="ARBA00023125"/>
    </source>
</evidence>
<keyword evidence="21" id="KW-0238">DNA-binding</keyword>
<evidence type="ECO:0000256" key="17">
    <source>
        <dbReference type="ARBA" id="ARBA00022843"/>
    </source>
</evidence>
<feature type="domain" description="SAP" evidence="36">
    <location>
        <begin position="619"/>
        <end position="653"/>
    </location>
</feature>
<dbReference type="InterPro" id="IPR005161">
    <property type="entry name" value="Ku_N"/>
</dbReference>